<organism evidence="5 6">
    <name type="scientific">Meleagris gallopavo</name>
    <name type="common">Wild turkey</name>
    <dbReference type="NCBI Taxonomy" id="9103"/>
    <lineage>
        <taxon>Eukaryota</taxon>
        <taxon>Metazoa</taxon>
        <taxon>Chordata</taxon>
        <taxon>Craniata</taxon>
        <taxon>Vertebrata</taxon>
        <taxon>Euteleostomi</taxon>
        <taxon>Archelosauria</taxon>
        <taxon>Archosauria</taxon>
        <taxon>Dinosauria</taxon>
        <taxon>Saurischia</taxon>
        <taxon>Theropoda</taxon>
        <taxon>Coelurosauria</taxon>
        <taxon>Aves</taxon>
        <taxon>Neognathae</taxon>
        <taxon>Galloanserae</taxon>
        <taxon>Galliformes</taxon>
        <taxon>Phasianidae</taxon>
        <taxon>Meleagridinae</taxon>
        <taxon>Meleagris</taxon>
    </lineage>
</organism>
<evidence type="ECO:0000313" key="6">
    <source>
        <dbReference type="Proteomes" id="UP000001645"/>
    </source>
</evidence>
<evidence type="ECO:0000259" key="3">
    <source>
        <dbReference type="Pfam" id="PF18198"/>
    </source>
</evidence>
<evidence type="ECO:0000256" key="1">
    <source>
        <dbReference type="SAM" id="SignalP"/>
    </source>
</evidence>
<evidence type="ECO:0008006" key="7">
    <source>
        <dbReference type="Google" id="ProtNLM"/>
    </source>
</evidence>
<dbReference type="PANTHER" id="PTHR46961:SF19">
    <property type="entry name" value="DYNEIN HEAVY CHAIN 5, AXONEMAL"/>
    <property type="match status" value="1"/>
</dbReference>
<accession>A0A803YA36</accession>
<dbReference type="Gene3D" id="1.20.1270.280">
    <property type="match status" value="1"/>
</dbReference>
<dbReference type="InterPro" id="IPR004273">
    <property type="entry name" value="Dynein_heavy_D6_P-loop"/>
</dbReference>
<reference evidence="5 6" key="1">
    <citation type="journal article" date="2010" name="PLoS Biol.">
        <title>Multi-platform next-generation sequencing of the domestic turkey (Meleagris gallopavo): genome assembly and analysis.</title>
        <authorList>
            <person name="Dalloul R.A."/>
            <person name="Long J.A."/>
            <person name="Zimin A.V."/>
            <person name="Aslam L."/>
            <person name="Beal K."/>
            <person name="Blomberg L.A."/>
            <person name="Bouffard P."/>
            <person name="Burt D.W."/>
            <person name="Crasta O."/>
            <person name="Crooijmans R.P."/>
            <person name="Cooper K."/>
            <person name="Coulombe R.A."/>
            <person name="De S."/>
            <person name="Delany M.E."/>
            <person name="Dodgson J.B."/>
            <person name="Dong J.J."/>
            <person name="Evans C."/>
            <person name="Frederickson K.M."/>
            <person name="Flicek P."/>
            <person name="Florea L."/>
            <person name="Folkerts O."/>
            <person name="Groenen M.A."/>
            <person name="Harkins T.T."/>
            <person name="Herrero J."/>
            <person name="Hoffmann S."/>
            <person name="Megens H.J."/>
            <person name="Jiang A."/>
            <person name="de Jong P."/>
            <person name="Kaiser P."/>
            <person name="Kim H."/>
            <person name="Kim K.W."/>
            <person name="Kim S."/>
            <person name="Langenberger D."/>
            <person name="Lee M.K."/>
            <person name="Lee T."/>
            <person name="Mane S."/>
            <person name="Marcais G."/>
            <person name="Marz M."/>
            <person name="McElroy A.P."/>
            <person name="Modise T."/>
            <person name="Nefedov M."/>
            <person name="Notredame C."/>
            <person name="Paton I.R."/>
            <person name="Payne W.S."/>
            <person name="Pertea G."/>
            <person name="Prickett D."/>
            <person name="Puiu D."/>
            <person name="Qioa D."/>
            <person name="Raineri E."/>
            <person name="Ruffier M."/>
            <person name="Salzberg S.L."/>
            <person name="Schatz M.C."/>
            <person name="Scheuring C."/>
            <person name="Schmidt C.J."/>
            <person name="Schroeder S."/>
            <person name="Searle S.M."/>
            <person name="Smith E.J."/>
            <person name="Smith J."/>
            <person name="Sonstegard T.S."/>
            <person name="Stadler P.F."/>
            <person name="Tafer H."/>
            <person name="Tu Z.J."/>
            <person name="Van Tassell C.P."/>
            <person name="Vilella A.J."/>
            <person name="Williams K.P."/>
            <person name="Yorke J.A."/>
            <person name="Zhang L."/>
            <person name="Zhang H.B."/>
            <person name="Zhang X."/>
            <person name="Zhang Y."/>
            <person name="Reed K.M."/>
        </authorList>
    </citation>
    <scope>NUCLEOTIDE SEQUENCE [LARGE SCALE GENOMIC DNA]</scope>
</reference>
<dbReference type="GeneTree" id="ENSGT00940000164265"/>
<dbReference type="GO" id="GO:0051959">
    <property type="term" value="F:dynein light intermediate chain binding"/>
    <property type="evidence" value="ECO:0007669"/>
    <property type="project" value="InterPro"/>
</dbReference>
<keyword evidence="1" id="KW-0732">Signal</keyword>
<dbReference type="Gene3D" id="3.10.490.20">
    <property type="match status" value="1"/>
</dbReference>
<dbReference type="Pfam" id="PF18198">
    <property type="entry name" value="AAA_lid_11"/>
    <property type="match status" value="1"/>
</dbReference>
<evidence type="ECO:0000313" key="5">
    <source>
        <dbReference type="Ensembl" id="ENSMGAP00000028633.1"/>
    </source>
</evidence>
<dbReference type="InterPro" id="IPR043160">
    <property type="entry name" value="Dynein_C_barrel"/>
</dbReference>
<dbReference type="GO" id="GO:0045505">
    <property type="term" value="F:dynein intermediate chain binding"/>
    <property type="evidence" value="ECO:0007669"/>
    <property type="project" value="InterPro"/>
</dbReference>
<dbReference type="FunFam" id="1.20.1270.280:FF:000002">
    <property type="entry name" value="Dynein heavy chain 5, axonemal"/>
    <property type="match status" value="1"/>
</dbReference>
<dbReference type="FunFam" id="3.40.50.300:FF:000320">
    <property type="entry name" value="Dynein, axonemal, heavy chain 5"/>
    <property type="match status" value="1"/>
</dbReference>
<dbReference type="InterPro" id="IPR041658">
    <property type="entry name" value="AAA_lid_11"/>
</dbReference>
<feature type="domain" description="Dynein heavy chain AAA lid" evidence="3">
    <location>
        <begin position="153"/>
        <end position="229"/>
    </location>
</feature>
<keyword evidence="6" id="KW-1185">Reference proteome</keyword>
<dbReference type="PANTHER" id="PTHR46961">
    <property type="entry name" value="DYNEIN HEAVY CHAIN 1, AXONEMAL-LIKE PROTEIN"/>
    <property type="match status" value="1"/>
</dbReference>
<dbReference type="GO" id="GO:0008569">
    <property type="term" value="F:minus-end-directed microtubule motor activity"/>
    <property type="evidence" value="ECO:0007669"/>
    <property type="project" value="InterPro"/>
</dbReference>
<dbReference type="InterPro" id="IPR027417">
    <property type="entry name" value="P-loop_NTPase"/>
</dbReference>
<reference evidence="5" key="3">
    <citation type="submission" date="2025-09" db="UniProtKB">
        <authorList>
            <consortium name="Ensembl"/>
        </authorList>
    </citation>
    <scope>IDENTIFICATION</scope>
</reference>
<feature type="chain" id="PRO_5032651473" description="Dynein axonemal heavy chain 5" evidence="1">
    <location>
        <begin position="16"/>
        <end position="536"/>
    </location>
</feature>
<dbReference type="InParanoid" id="A0A803YA36"/>
<name>A0A803YA36_MELGA</name>
<dbReference type="Proteomes" id="UP000001645">
    <property type="component" value="Chromosome 3"/>
</dbReference>
<dbReference type="InterPro" id="IPR041228">
    <property type="entry name" value="Dynein_C"/>
</dbReference>
<dbReference type="AlphaFoldDB" id="A0A803YA36"/>
<protein>
    <recommendedName>
        <fullName evidence="7">Dynein axonemal heavy chain 5</fullName>
    </recommendedName>
</protein>
<dbReference type="Gene3D" id="3.40.50.300">
    <property type="entry name" value="P-loop containing nucleotide triphosphate hydrolases"/>
    <property type="match status" value="1"/>
</dbReference>
<feature type="signal peptide" evidence="1">
    <location>
        <begin position="1"/>
        <end position="15"/>
    </location>
</feature>
<dbReference type="FunFam" id="3.10.490.20:FF:000010">
    <property type="entry name" value="Dynein heavy chain, putative"/>
    <property type="match status" value="1"/>
</dbReference>
<dbReference type="GO" id="GO:0030286">
    <property type="term" value="C:dynein complex"/>
    <property type="evidence" value="ECO:0007669"/>
    <property type="project" value="InterPro"/>
</dbReference>
<feature type="domain" description="Dynein heavy chain region D6 P-loop" evidence="2">
    <location>
        <begin position="34"/>
        <end position="115"/>
    </location>
</feature>
<dbReference type="Pfam" id="PF18199">
    <property type="entry name" value="Dynein_C"/>
    <property type="match status" value="1"/>
</dbReference>
<evidence type="ECO:0000259" key="4">
    <source>
        <dbReference type="Pfam" id="PF18199"/>
    </source>
</evidence>
<dbReference type="GO" id="GO:0007018">
    <property type="term" value="P:microtubule-based movement"/>
    <property type="evidence" value="ECO:0007669"/>
    <property type="project" value="InterPro"/>
</dbReference>
<feature type="domain" description="Dynein heavy chain C-terminal" evidence="4">
    <location>
        <begin position="257"/>
        <end position="533"/>
    </location>
</feature>
<reference evidence="5" key="2">
    <citation type="submission" date="2025-08" db="UniProtKB">
        <authorList>
            <consortium name="Ensembl"/>
        </authorList>
    </citation>
    <scope>IDENTIFICATION</scope>
</reference>
<evidence type="ECO:0000259" key="2">
    <source>
        <dbReference type="Pfam" id="PF03028"/>
    </source>
</evidence>
<dbReference type="Pfam" id="PF03028">
    <property type="entry name" value="Dynein_heavy"/>
    <property type="match status" value="1"/>
</dbReference>
<dbReference type="InterPro" id="IPR026983">
    <property type="entry name" value="DHC"/>
</dbReference>
<sequence>MTFFLQFCFIMAAQTGNYILKIPNKNFFTFQNIPCRAISMGQGQEVHARRLLNQCMQDGGWLLLQNCHLGLVFLNELMDTITTTESMSEGFRTWITTEAHPEFPINLLQSSIKFTNEPPQGVKASLKRTYSTITQDHLEVSNMPQWKPLLYAVERRKFGPLGWNIPYEFNQADFTASVQFVQNHLDDMDIKHGVNWSCVRYMLGEVQYGGRVTDDLDKALLNTFAREKCISPLYIFFPFSFKVFGLHPNADITYQTNLANETLNTIVSIQPKDSSSGGGETREAVVQRLADEMLEKLPPDYNPHELQKMGAIQPMNIFLRQEIDRMQHVISSVRATLTDLKLAIDGELQYALDSMYDARIPKLWFRISWESTTLGFWFTELLERNQQFSTWLLDGRPNQFWMTGFFNPQGFLTAMRQETTRSNLAKGWALDNIVLHNEVTKMMKEDVAGPPPADIGGVYIYGLILEGAGWDRRNSKLVDPPMSPMPACWSNVYYSCPVYKKPRRTDLTYIFSLYLKTTQNPDHWTLRGVALLCSSK</sequence>
<dbReference type="Ensembl" id="ENSMGAT00000031791.1">
    <property type="protein sequence ID" value="ENSMGAP00000028633.1"/>
    <property type="gene ID" value="ENSMGAG00000019521.1"/>
</dbReference>
<proteinExistence type="predicted"/>